<sequence>MPKTPLFIVTGASCVGKTSVIPYVRSQLSEFDVFDMDLEGALNPEHAIDHWLKVAYQISLSDRGTVLFGTITPEAVQKSEIKNRFSHIYYINLHCDDEVRAKRLREKGAEEGQIQKHAILANWFIQNADSAFTPPISTIDTSQHSPEQCAKYIRKWVLKYWSSRYPLEIRAN</sequence>
<comment type="caution">
    <text evidence="1">The sequence shown here is derived from an EMBL/GenBank/DDBJ whole genome shotgun (WGS) entry which is preliminary data.</text>
</comment>
<name>A0ABR8SVA1_9BACL</name>
<accession>A0ABR8SVA1</accession>
<dbReference type="EMBL" id="JACSQL010000001">
    <property type="protein sequence ID" value="MBD7967392.1"/>
    <property type="molecule type" value="Genomic_DNA"/>
</dbReference>
<dbReference type="SUPFAM" id="SSF52540">
    <property type="entry name" value="P-loop containing nucleoside triphosphate hydrolases"/>
    <property type="match status" value="1"/>
</dbReference>
<organism evidence="1 2">
    <name type="scientific">Paenibacillus gallinarum</name>
    <dbReference type="NCBI Taxonomy" id="2762232"/>
    <lineage>
        <taxon>Bacteria</taxon>
        <taxon>Bacillati</taxon>
        <taxon>Bacillota</taxon>
        <taxon>Bacilli</taxon>
        <taxon>Bacillales</taxon>
        <taxon>Paenibacillaceae</taxon>
        <taxon>Paenibacillus</taxon>
    </lineage>
</organism>
<protein>
    <submittedName>
        <fullName evidence="1">AAA family ATPase</fullName>
    </submittedName>
</protein>
<gene>
    <name evidence="1" type="ORF">H9647_04905</name>
</gene>
<reference evidence="1 2" key="1">
    <citation type="submission" date="2020-08" db="EMBL/GenBank/DDBJ databases">
        <title>A Genomic Blueprint of the Chicken Gut Microbiome.</title>
        <authorList>
            <person name="Gilroy R."/>
            <person name="Ravi A."/>
            <person name="Getino M."/>
            <person name="Pursley I."/>
            <person name="Horton D.L."/>
            <person name="Alikhan N.-F."/>
            <person name="Baker D."/>
            <person name="Gharbi K."/>
            <person name="Hall N."/>
            <person name="Watson M."/>
            <person name="Adriaenssens E.M."/>
            <person name="Foster-Nyarko E."/>
            <person name="Jarju S."/>
            <person name="Secka A."/>
            <person name="Antonio M."/>
            <person name="Oren A."/>
            <person name="Chaudhuri R."/>
            <person name="La Ragione R.M."/>
            <person name="Hildebrand F."/>
            <person name="Pallen M.J."/>
        </authorList>
    </citation>
    <scope>NUCLEOTIDE SEQUENCE [LARGE SCALE GENOMIC DNA]</scope>
    <source>
        <strain evidence="1 2">Sa2BVA9</strain>
    </source>
</reference>
<proteinExistence type="predicted"/>
<dbReference type="RefSeq" id="WP_191798575.1">
    <property type="nucleotide sequence ID" value="NZ_JACSQL010000001.1"/>
</dbReference>
<evidence type="ECO:0000313" key="1">
    <source>
        <dbReference type="EMBL" id="MBD7967392.1"/>
    </source>
</evidence>
<evidence type="ECO:0000313" key="2">
    <source>
        <dbReference type="Proteomes" id="UP000608071"/>
    </source>
</evidence>
<keyword evidence="2" id="KW-1185">Reference proteome</keyword>
<dbReference type="Proteomes" id="UP000608071">
    <property type="component" value="Unassembled WGS sequence"/>
</dbReference>
<dbReference type="Gene3D" id="3.40.50.300">
    <property type="entry name" value="P-loop containing nucleotide triphosphate hydrolases"/>
    <property type="match status" value="1"/>
</dbReference>
<dbReference type="InterPro" id="IPR027417">
    <property type="entry name" value="P-loop_NTPase"/>
</dbReference>